<keyword evidence="2" id="KW-1185">Reference proteome</keyword>
<gene>
    <name evidence="1" type="ORF">FKW44_024700</name>
</gene>
<dbReference type="Proteomes" id="UP000595437">
    <property type="component" value="Chromosome 20"/>
</dbReference>
<evidence type="ECO:0000313" key="2">
    <source>
        <dbReference type="Proteomes" id="UP000595437"/>
    </source>
</evidence>
<sequence length="55" mass="6497">RNLSSHRESYLIAKNEYRAELRKTKRVLEDFCSKTEGSTDIARLIKIQKLMLTQL</sequence>
<dbReference type="EMBL" id="CP045909">
    <property type="protein sequence ID" value="QQP32400.1"/>
    <property type="molecule type" value="Genomic_DNA"/>
</dbReference>
<protein>
    <submittedName>
        <fullName evidence="1">Uncharacterized protein</fullName>
    </submittedName>
</protein>
<reference evidence="2" key="1">
    <citation type="submission" date="2021-01" db="EMBL/GenBank/DDBJ databases">
        <title>Caligus Genome Assembly.</title>
        <authorList>
            <person name="Gallardo-Escarate C."/>
        </authorList>
    </citation>
    <scope>NUCLEOTIDE SEQUENCE [LARGE SCALE GENOMIC DNA]</scope>
</reference>
<feature type="non-terminal residue" evidence="1">
    <location>
        <position position="1"/>
    </location>
</feature>
<accession>A0A7T8GLE9</accession>
<organism evidence="1 2">
    <name type="scientific">Caligus rogercresseyi</name>
    <name type="common">Sea louse</name>
    <dbReference type="NCBI Taxonomy" id="217165"/>
    <lineage>
        <taxon>Eukaryota</taxon>
        <taxon>Metazoa</taxon>
        <taxon>Ecdysozoa</taxon>
        <taxon>Arthropoda</taxon>
        <taxon>Crustacea</taxon>
        <taxon>Multicrustacea</taxon>
        <taxon>Hexanauplia</taxon>
        <taxon>Copepoda</taxon>
        <taxon>Siphonostomatoida</taxon>
        <taxon>Caligidae</taxon>
        <taxon>Caligus</taxon>
    </lineage>
</organism>
<name>A0A7T8GLE9_CALRO</name>
<proteinExistence type="predicted"/>
<feature type="non-terminal residue" evidence="1">
    <location>
        <position position="55"/>
    </location>
</feature>
<dbReference type="AlphaFoldDB" id="A0A7T8GLE9"/>
<evidence type="ECO:0000313" key="1">
    <source>
        <dbReference type="EMBL" id="QQP32400.1"/>
    </source>
</evidence>